<comment type="caution">
    <text evidence="1">The sequence shown here is derived from an EMBL/GenBank/DDBJ whole genome shotgun (WGS) entry which is preliminary data.</text>
</comment>
<keyword evidence="2" id="KW-1185">Reference proteome</keyword>
<evidence type="ECO:0008006" key="3">
    <source>
        <dbReference type="Google" id="ProtNLM"/>
    </source>
</evidence>
<dbReference type="RefSeq" id="WP_330134197.1">
    <property type="nucleotide sequence ID" value="NZ_JAUTXY010000006.1"/>
</dbReference>
<organism evidence="1 2">
    <name type="scientific">Rhodococcus artemisiae</name>
    <dbReference type="NCBI Taxonomy" id="714159"/>
    <lineage>
        <taxon>Bacteria</taxon>
        <taxon>Bacillati</taxon>
        <taxon>Actinomycetota</taxon>
        <taxon>Actinomycetes</taxon>
        <taxon>Mycobacteriales</taxon>
        <taxon>Nocardiaceae</taxon>
        <taxon>Rhodococcus</taxon>
    </lineage>
</organism>
<evidence type="ECO:0000313" key="2">
    <source>
        <dbReference type="Proteomes" id="UP001336020"/>
    </source>
</evidence>
<reference evidence="1 2" key="1">
    <citation type="submission" date="2023-07" db="EMBL/GenBank/DDBJ databases">
        <authorList>
            <person name="Girao M."/>
            <person name="Carvalho M.F."/>
        </authorList>
    </citation>
    <scope>NUCLEOTIDE SEQUENCE [LARGE SCALE GENOMIC DNA]</scope>
    <source>
        <strain evidence="1 2">YIM65754</strain>
    </source>
</reference>
<sequence length="152" mass="15849">MAAVTITVDDLLPFAPNIDEAKAEAMIEDALALAAVIAPCILDPAFENPGAAKAILRGAVLRWNESGTGAIVSQAAGPFSQTVDTSNPRKSLFWPSEIEQLQKLCSLKSGAFAVDTIPGGGIVHADICSLNFGATYCSCGAWLTGGEPLWEE</sequence>
<proteinExistence type="predicted"/>
<evidence type="ECO:0000313" key="1">
    <source>
        <dbReference type="EMBL" id="MEE2058969.1"/>
    </source>
</evidence>
<name>A0ABU7LBS5_9NOCA</name>
<dbReference type="Proteomes" id="UP001336020">
    <property type="component" value="Unassembled WGS sequence"/>
</dbReference>
<gene>
    <name evidence="1" type="ORF">Q7514_15720</name>
</gene>
<accession>A0ABU7LBS5</accession>
<dbReference type="EMBL" id="JAUTXY010000006">
    <property type="protein sequence ID" value="MEE2058969.1"/>
    <property type="molecule type" value="Genomic_DNA"/>
</dbReference>
<protein>
    <recommendedName>
        <fullName evidence="3">Head-to-tail adaptor</fullName>
    </recommendedName>
</protein>